<dbReference type="InterPro" id="IPR004843">
    <property type="entry name" value="Calcineurin-like_PHP"/>
</dbReference>
<dbReference type="GO" id="GO:0005783">
    <property type="term" value="C:endoplasmic reticulum"/>
    <property type="evidence" value="ECO:0007669"/>
    <property type="project" value="TreeGrafter"/>
</dbReference>
<dbReference type="Pfam" id="PF00149">
    <property type="entry name" value="Metallophos"/>
    <property type="match status" value="1"/>
</dbReference>
<evidence type="ECO:0000256" key="4">
    <source>
        <dbReference type="ARBA" id="ARBA00023136"/>
    </source>
</evidence>
<dbReference type="InterPro" id="IPR033308">
    <property type="entry name" value="PGAP5/Cdc1/Ted1"/>
</dbReference>
<dbReference type="PANTHER" id="PTHR13315:SF4">
    <property type="entry name" value="METALLOPHOSPHOESTERASE, ISOFORM E"/>
    <property type="match status" value="1"/>
</dbReference>
<accession>A0A482W870</accession>
<sequence length="301" mass="35479">LYTYIDNTYTWLRPKCENQKDCTKILLVADPQIIGQRKELLHFMTPFSIIDSDQYLKKTYYWAFRFAQPDIVIFLGDLMDEGSIAKDEEFYGYYIWLPGDNDIGGEEFDGVTKQKLKRFHRAFAQPELIVHKNITFFKINRLIQSIPVFKDKREFYDTSKIFIGLSHLPLMFMPSLFVEKVFKKMLPQVLFTAHEHKSMIVSTDALVRLDRQIIPVTPDNNKIYEYTLGNTDMYEFIIPTCSYRMGTDKIGYGFAVLEGSELRYTVLWSPSRFNQLLSYLILKFNQKVRLKPKQYLPNNPT</sequence>
<evidence type="ECO:0000256" key="1">
    <source>
        <dbReference type="ARBA" id="ARBA00004141"/>
    </source>
</evidence>
<dbReference type="PANTHER" id="PTHR13315">
    <property type="entry name" value="METALLO PHOSPHOESTERASE RELATED"/>
    <property type="match status" value="1"/>
</dbReference>
<comment type="subcellular location">
    <subcellularLocation>
        <location evidence="1">Membrane</location>
        <topology evidence="1">Multi-pass membrane protein</topology>
    </subcellularLocation>
</comment>
<evidence type="ECO:0000313" key="6">
    <source>
        <dbReference type="EMBL" id="RZC41165.1"/>
    </source>
</evidence>
<protein>
    <submittedName>
        <fullName evidence="6">C630.12-like protein</fullName>
    </submittedName>
</protein>
<evidence type="ECO:0000256" key="3">
    <source>
        <dbReference type="ARBA" id="ARBA00022989"/>
    </source>
</evidence>
<feature type="non-terminal residue" evidence="6">
    <location>
        <position position="301"/>
    </location>
</feature>
<proteinExistence type="predicted"/>
<dbReference type="OrthoDB" id="5977743at2759"/>
<evidence type="ECO:0000256" key="2">
    <source>
        <dbReference type="ARBA" id="ARBA00022692"/>
    </source>
</evidence>
<dbReference type="Proteomes" id="UP000292052">
    <property type="component" value="Unassembled WGS sequence"/>
</dbReference>
<keyword evidence="4" id="KW-0472">Membrane</keyword>
<dbReference type="SUPFAM" id="SSF56300">
    <property type="entry name" value="Metallo-dependent phosphatases"/>
    <property type="match status" value="1"/>
</dbReference>
<comment type="caution">
    <text evidence="6">The sequence shown here is derived from an EMBL/GenBank/DDBJ whole genome shotgun (WGS) entry which is preliminary data.</text>
</comment>
<feature type="domain" description="Calcineurin-like phosphoesterase" evidence="5">
    <location>
        <begin position="24"/>
        <end position="197"/>
    </location>
</feature>
<dbReference type="STRING" id="1661398.A0A482W870"/>
<dbReference type="GO" id="GO:0016020">
    <property type="term" value="C:membrane"/>
    <property type="evidence" value="ECO:0007669"/>
    <property type="project" value="UniProtKB-SubCell"/>
</dbReference>
<keyword evidence="2" id="KW-0812">Transmembrane</keyword>
<evidence type="ECO:0000313" key="7">
    <source>
        <dbReference type="Proteomes" id="UP000292052"/>
    </source>
</evidence>
<dbReference type="AlphaFoldDB" id="A0A482W870"/>
<evidence type="ECO:0000259" key="5">
    <source>
        <dbReference type="Pfam" id="PF00149"/>
    </source>
</evidence>
<name>A0A482W870_ASBVE</name>
<feature type="non-terminal residue" evidence="6">
    <location>
        <position position="1"/>
    </location>
</feature>
<reference evidence="6 7" key="1">
    <citation type="submission" date="2017-03" db="EMBL/GenBank/DDBJ databases">
        <title>Genome of the blue death feigning beetle - Asbolus verrucosus.</title>
        <authorList>
            <person name="Rider S.D."/>
        </authorList>
    </citation>
    <scope>NUCLEOTIDE SEQUENCE [LARGE SCALE GENOMIC DNA]</scope>
    <source>
        <strain evidence="6">Butters</strain>
        <tissue evidence="6">Head and leg muscle</tissue>
    </source>
</reference>
<dbReference type="GO" id="GO:0016787">
    <property type="term" value="F:hydrolase activity"/>
    <property type="evidence" value="ECO:0007669"/>
    <property type="project" value="InterPro"/>
</dbReference>
<dbReference type="EMBL" id="QDEB01019511">
    <property type="protein sequence ID" value="RZC41165.1"/>
    <property type="molecule type" value="Genomic_DNA"/>
</dbReference>
<organism evidence="6 7">
    <name type="scientific">Asbolus verrucosus</name>
    <name type="common">Desert ironclad beetle</name>
    <dbReference type="NCBI Taxonomy" id="1661398"/>
    <lineage>
        <taxon>Eukaryota</taxon>
        <taxon>Metazoa</taxon>
        <taxon>Ecdysozoa</taxon>
        <taxon>Arthropoda</taxon>
        <taxon>Hexapoda</taxon>
        <taxon>Insecta</taxon>
        <taxon>Pterygota</taxon>
        <taxon>Neoptera</taxon>
        <taxon>Endopterygota</taxon>
        <taxon>Coleoptera</taxon>
        <taxon>Polyphaga</taxon>
        <taxon>Cucujiformia</taxon>
        <taxon>Tenebrionidae</taxon>
        <taxon>Pimeliinae</taxon>
        <taxon>Asbolus</taxon>
    </lineage>
</organism>
<dbReference type="GO" id="GO:0006506">
    <property type="term" value="P:GPI anchor biosynthetic process"/>
    <property type="evidence" value="ECO:0007669"/>
    <property type="project" value="InterPro"/>
</dbReference>
<dbReference type="InterPro" id="IPR029052">
    <property type="entry name" value="Metallo-depent_PP-like"/>
</dbReference>
<keyword evidence="3" id="KW-1133">Transmembrane helix</keyword>
<keyword evidence="7" id="KW-1185">Reference proteome</keyword>
<gene>
    <name evidence="6" type="ORF">BDFB_005673</name>
</gene>